<dbReference type="SUPFAM" id="SSF81901">
    <property type="entry name" value="HCP-like"/>
    <property type="match status" value="2"/>
</dbReference>
<accession>A0AAU8MY07</accession>
<dbReference type="EMBL" id="CP159925">
    <property type="protein sequence ID" value="XCO75691.1"/>
    <property type="molecule type" value="Genomic_DNA"/>
</dbReference>
<dbReference type="AlphaFoldDB" id="A0AAU8MY07"/>
<dbReference type="SMART" id="SM00671">
    <property type="entry name" value="SEL1"/>
    <property type="match status" value="4"/>
</dbReference>
<protein>
    <submittedName>
        <fullName evidence="1">SEL1-like repeat protein</fullName>
    </submittedName>
</protein>
<dbReference type="Pfam" id="PF08238">
    <property type="entry name" value="Sel1"/>
    <property type="match status" value="6"/>
</dbReference>
<dbReference type="InterPro" id="IPR011990">
    <property type="entry name" value="TPR-like_helical_dom_sf"/>
</dbReference>
<dbReference type="Pfam" id="PF14903">
    <property type="entry name" value="WG_beta_rep"/>
    <property type="match status" value="2"/>
</dbReference>
<name>A0AAU8MY07_9GAMM</name>
<dbReference type="PANTHER" id="PTHR11102">
    <property type="entry name" value="SEL-1-LIKE PROTEIN"/>
    <property type="match status" value="1"/>
</dbReference>
<evidence type="ECO:0000313" key="1">
    <source>
        <dbReference type="EMBL" id="XCO75691.1"/>
    </source>
</evidence>
<sequence length="1004" mass="110490">MGNRVFLYLCTETEAAQGGGRPFAEAKNHFPPLWQLLLADGREGPANAAQRLPFLDTDTGNLIGDAAAARDRFALLERYVVGHPQLDRIPGLALQFEAFRRYLDEEAALVRAGAADPGAPLWFSADLDELSWLDGDIDGFVERMAAQCGAFWRELQDAIAADRAGRVAELLEVQGPAWHAGEWSSWRWQFGFGGLDHPYFDQPERPRRIAFEAFEHDHYADQAALGHDRILFEADGLRGLRRRGEHDEHDRLQPGEVLIPAQWQDILDAGHEQRELYWVAREDRYGLLERHADGRVRLLLEPVLSEVDEFQALAPCALAAVRIGERAGLLQDDGGWRLAPEAASPPAQAIGRFSHGRACARSGERVGYLDTAGHWCVPPVYDAGGDFTGEGYVEVRRKGRFGLIDRDGATALEPQYDALEWNGDARAYLARRGRQCGWLHADGRAWVATEWDEIEAMPAGTAIRVRRKGRYGLLDWSGRECVAAAYRALDLDHETYDADAPVQREALRYVVRTGGRDGGLGMIDADGRELIPPVYDELSAFAAWIETGPGETADASGEAWRTPPHLIALRREVDGRGRRGAWDLRLGREVVPCAHDRVFAAALYRDGTDIVVGYLVADELPGAEHEDEGYSRQRMQVLRADGSALHSGYAWIGVARPLDWSELSEIAQRLYRAWSADDAVEAVRSDDDGFEWLRRDGSRRGHVEWLAERYAAGDRDAALRLARELRDGYGVAADPVAARRWMARAAGIAADPPARRPGLLARLFGAADARWSPDAAAADGSADAMDELAAMLIDGVGGAPAPAVARDWLEHLLDRVAPNHARAQIRLGHLLQNGIGGDADPERALRLFERAAAQAEPDALYNLGHAHEFGLGTAIDHERALDHYRRAAEIGDGDGAHRAGLVALRLGAHAGADRAAACAEAARWLRRAAEHDSYAGAHIAGSDLAALLVRGDGVERDVDEAERLWLAAAEGGHRGSIEHLLALYGDQDSERHDPERAAYWRQRR</sequence>
<dbReference type="InterPro" id="IPR006597">
    <property type="entry name" value="Sel1-like"/>
</dbReference>
<proteinExistence type="predicted"/>
<dbReference type="InterPro" id="IPR050767">
    <property type="entry name" value="Sel1_AlgK"/>
</dbReference>
<dbReference type="InterPro" id="IPR032774">
    <property type="entry name" value="WG_beta_rep"/>
</dbReference>
<reference evidence="1" key="1">
    <citation type="submission" date="2024-06" db="EMBL/GenBank/DDBJ databases">
        <authorList>
            <person name="Li S."/>
        </authorList>
    </citation>
    <scope>NUCLEOTIDE SEQUENCE</scope>
    <source>
        <strain evidence="1">SR10</strain>
    </source>
</reference>
<dbReference type="PANTHER" id="PTHR11102:SF160">
    <property type="entry name" value="ERAD-ASSOCIATED E3 UBIQUITIN-PROTEIN LIGASE COMPONENT HRD3"/>
    <property type="match status" value="1"/>
</dbReference>
<dbReference type="Gene3D" id="1.25.40.10">
    <property type="entry name" value="Tetratricopeptide repeat domain"/>
    <property type="match status" value="3"/>
</dbReference>
<gene>
    <name evidence="1" type="ORF">ABU614_02560</name>
</gene>
<dbReference type="RefSeq" id="WP_363798834.1">
    <property type="nucleotide sequence ID" value="NZ_CP159925.1"/>
</dbReference>
<organism evidence="1">
    <name type="scientific">Lysobacter firmicutimachus</name>
    <dbReference type="NCBI Taxonomy" id="1792846"/>
    <lineage>
        <taxon>Bacteria</taxon>
        <taxon>Pseudomonadati</taxon>
        <taxon>Pseudomonadota</taxon>
        <taxon>Gammaproteobacteria</taxon>
        <taxon>Lysobacterales</taxon>
        <taxon>Lysobacteraceae</taxon>
        <taxon>Lysobacter</taxon>
    </lineage>
</organism>